<reference evidence="1" key="1">
    <citation type="submission" date="2023-04" db="EMBL/GenBank/DDBJ databases">
        <title>A chromosome-level genome assembly of the parasitoid wasp Eretmocerus hayati.</title>
        <authorList>
            <person name="Zhong Y."/>
            <person name="Liu S."/>
            <person name="Liu Y."/>
        </authorList>
    </citation>
    <scope>NUCLEOTIDE SEQUENCE</scope>
    <source>
        <strain evidence="1">ZJU_SS_LIU_2023</strain>
    </source>
</reference>
<protein>
    <submittedName>
        <fullName evidence="1">Uncharacterized protein</fullName>
    </submittedName>
</protein>
<evidence type="ECO:0000313" key="2">
    <source>
        <dbReference type="Proteomes" id="UP001239111"/>
    </source>
</evidence>
<dbReference type="EMBL" id="CM056744">
    <property type="protein sequence ID" value="KAJ8666771.1"/>
    <property type="molecule type" value="Genomic_DNA"/>
</dbReference>
<evidence type="ECO:0000313" key="1">
    <source>
        <dbReference type="EMBL" id="KAJ8666771.1"/>
    </source>
</evidence>
<name>A0ACC2N6R1_9HYME</name>
<dbReference type="Proteomes" id="UP001239111">
    <property type="component" value="Chromosome 4"/>
</dbReference>
<accession>A0ACC2N6R1</accession>
<sequence>VHNEKFSIHDAIFPLEDCLKNMGSVTWMCIVVAVLFWLLHVIRVFYHVIQFWDIKSFFNAALQIKDDDLDNMTWHEIQRRIIEVQKDLEMCIHKRELTELDIYHRILRFKNYIVAMINKSLLPLQLDLPVFGNMIFLTRGLKYNLELLFF</sequence>
<keyword evidence="2" id="KW-1185">Reference proteome</keyword>
<organism evidence="1 2">
    <name type="scientific">Eretmocerus hayati</name>
    <dbReference type="NCBI Taxonomy" id="131215"/>
    <lineage>
        <taxon>Eukaryota</taxon>
        <taxon>Metazoa</taxon>
        <taxon>Ecdysozoa</taxon>
        <taxon>Arthropoda</taxon>
        <taxon>Hexapoda</taxon>
        <taxon>Insecta</taxon>
        <taxon>Pterygota</taxon>
        <taxon>Neoptera</taxon>
        <taxon>Endopterygota</taxon>
        <taxon>Hymenoptera</taxon>
        <taxon>Apocrita</taxon>
        <taxon>Proctotrupomorpha</taxon>
        <taxon>Chalcidoidea</taxon>
        <taxon>Aphelinidae</taxon>
        <taxon>Aphelininae</taxon>
        <taxon>Eretmocerus</taxon>
    </lineage>
</organism>
<gene>
    <name evidence="1" type="ORF">QAD02_008433</name>
</gene>
<feature type="non-terminal residue" evidence="1">
    <location>
        <position position="1"/>
    </location>
</feature>
<comment type="caution">
    <text evidence="1">The sequence shown here is derived from an EMBL/GenBank/DDBJ whole genome shotgun (WGS) entry which is preliminary data.</text>
</comment>
<feature type="non-terminal residue" evidence="1">
    <location>
        <position position="150"/>
    </location>
</feature>
<proteinExistence type="predicted"/>